<protein>
    <submittedName>
        <fullName evidence="2">Uncharacterized protein</fullName>
    </submittedName>
</protein>
<name>C1EJJ9_MICCC</name>
<reference evidence="2 3" key="1">
    <citation type="journal article" date="2009" name="Science">
        <title>Green evolution and dynamic adaptations revealed by genomes of the marine picoeukaryotes Micromonas.</title>
        <authorList>
            <person name="Worden A.Z."/>
            <person name="Lee J.H."/>
            <person name="Mock T."/>
            <person name="Rouze P."/>
            <person name="Simmons M.P."/>
            <person name="Aerts A.L."/>
            <person name="Allen A.E."/>
            <person name="Cuvelier M.L."/>
            <person name="Derelle E."/>
            <person name="Everett M.V."/>
            <person name="Foulon E."/>
            <person name="Grimwood J."/>
            <person name="Gundlach H."/>
            <person name="Henrissat B."/>
            <person name="Napoli C."/>
            <person name="McDonald S.M."/>
            <person name="Parker M.S."/>
            <person name="Rombauts S."/>
            <person name="Salamov A."/>
            <person name="Von Dassow P."/>
            <person name="Badger J.H."/>
            <person name="Coutinho P.M."/>
            <person name="Demir E."/>
            <person name="Dubchak I."/>
            <person name="Gentemann C."/>
            <person name="Eikrem W."/>
            <person name="Gready J.E."/>
            <person name="John U."/>
            <person name="Lanier W."/>
            <person name="Lindquist E.A."/>
            <person name="Lucas S."/>
            <person name="Mayer K.F."/>
            <person name="Moreau H."/>
            <person name="Not F."/>
            <person name="Otillar R."/>
            <person name="Panaud O."/>
            <person name="Pangilinan J."/>
            <person name="Paulsen I."/>
            <person name="Piegu B."/>
            <person name="Poliakov A."/>
            <person name="Robbens S."/>
            <person name="Schmutz J."/>
            <person name="Toulza E."/>
            <person name="Wyss T."/>
            <person name="Zelensky A."/>
            <person name="Zhou K."/>
            <person name="Armbrust E.V."/>
            <person name="Bhattacharya D."/>
            <person name="Goodenough U.W."/>
            <person name="Van de Peer Y."/>
            <person name="Grigoriev I.V."/>
        </authorList>
    </citation>
    <scope>NUCLEOTIDE SEQUENCE [LARGE SCALE GENOMIC DNA]</scope>
    <source>
        <strain evidence="3">RCC299 / NOUM17</strain>
    </source>
</reference>
<proteinExistence type="predicted"/>
<evidence type="ECO:0000313" key="2">
    <source>
        <dbReference type="EMBL" id="ACO68199.1"/>
    </source>
</evidence>
<feature type="region of interest" description="Disordered" evidence="1">
    <location>
        <begin position="56"/>
        <end position="80"/>
    </location>
</feature>
<gene>
    <name evidence="2" type="ORF">MICPUN_64964</name>
</gene>
<dbReference type="AlphaFoldDB" id="C1EJJ9"/>
<evidence type="ECO:0000313" key="3">
    <source>
        <dbReference type="Proteomes" id="UP000002009"/>
    </source>
</evidence>
<dbReference type="GeneID" id="8249875"/>
<dbReference type="InParanoid" id="C1EJJ9"/>
<dbReference type="KEGG" id="mis:MICPUN_64964"/>
<accession>C1EJJ9</accession>
<evidence type="ECO:0000256" key="1">
    <source>
        <dbReference type="SAM" id="MobiDB-lite"/>
    </source>
</evidence>
<dbReference type="Proteomes" id="UP000002009">
    <property type="component" value="Chromosome 17"/>
</dbReference>
<dbReference type="EMBL" id="CP001335">
    <property type="protein sequence ID" value="ACO68199.1"/>
    <property type="molecule type" value="Genomic_DNA"/>
</dbReference>
<dbReference type="RefSeq" id="XP_002506941.1">
    <property type="nucleotide sequence ID" value="XM_002506895.1"/>
</dbReference>
<sequence length="80" mass="9735">MNKERLLIHGLKLNFHRYIGQLRRLPSPHQKTPWRRLFVHKWRACEDDDYVHVTRNDKDVPQNNRRPKTRKASHSVVSQK</sequence>
<keyword evidence="3" id="KW-1185">Reference proteome</keyword>
<organism evidence="2 3">
    <name type="scientific">Micromonas commoda (strain RCC299 / NOUM17 / CCMP2709)</name>
    <name type="common">Picoplanktonic green alga</name>
    <dbReference type="NCBI Taxonomy" id="296587"/>
    <lineage>
        <taxon>Eukaryota</taxon>
        <taxon>Viridiplantae</taxon>
        <taxon>Chlorophyta</taxon>
        <taxon>Mamiellophyceae</taxon>
        <taxon>Mamiellales</taxon>
        <taxon>Mamiellaceae</taxon>
        <taxon>Micromonas</taxon>
    </lineage>
</organism>